<evidence type="ECO:0000256" key="2">
    <source>
        <dbReference type="ARBA" id="ARBA00009142"/>
    </source>
</evidence>
<name>A0A542XBX9_9MICO</name>
<comment type="subcellular location">
    <subcellularLocation>
        <location evidence="1 8">Cell membrane</location>
        <topology evidence="1 8">Multi-pass membrane protein</topology>
    </subcellularLocation>
</comment>
<reference evidence="9 10" key="1">
    <citation type="submission" date="2019-06" db="EMBL/GenBank/DDBJ databases">
        <title>Sequencing the genomes of 1000 actinobacteria strains.</title>
        <authorList>
            <person name="Klenk H.-P."/>
        </authorList>
    </citation>
    <scope>NUCLEOTIDE SEQUENCE [LARGE SCALE GENOMIC DNA]</scope>
    <source>
        <strain evidence="9 10">DSM 24617</strain>
    </source>
</reference>
<keyword evidence="6 8" id="KW-1133">Transmembrane helix</keyword>
<dbReference type="PANTHER" id="PTHR30269:SF37">
    <property type="entry name" value="MEMBRANE TRANSPORTER PROTEIN"/>
    <property type="match status" value="1"/>
</dbReference>
<keyword evidence="5 8" id="KW-0812">Transmembrane</keyword>
<dbReference type="EMBL" id="VFOK01000001">
    <property type="protein sequence ID" value="TQL33236.1"/>
    <property type="molecule type" value="Genomic_DNA"/>
</dbReference>
<feature type="transmembrane region" description="Helical" evidence="8">
    <location>
        <begin position="189"/>
        <end position="210"/>
    </location>
</feature>
<evidence type="ECO:0000313" key="10">
    <source>
        <dbReference type="Proteomes" id="UP000318336"/>
    </source>
</evidence>
<keyword evidence="3" id="KW-0813">Transport</keyword>
<sequence>MGLDWGIVLLLGVIVVIGSLVQAVVGFGIAVVSAPFVVVLAPDLMPGALLLTSLTLPLVQLARENVDIDRPVLTWALAGRILLMPLGVAIVAWLPATAIAVVVGVMVLVAVAASVWAVEVRPSRGPAFVAGLLTGVSGTAASIGGPFLGLVMQRERPDRIRSTLAVFFAVGATTSLIGLAVAGELTRQQLTAGLVWAPFTVLGLALAMPVRRLVSIDRLRQLVLVLATVAGVGVIVRALLLG</sequence>
<accession>A0A542XBX9</accession>
<evidence type="ECO:0000256" key="5">
    <source>
        <dbReference type="ARBA" id="ARBA00022692"/>
    </source>
</evidence>
<dbReference type="GO" id="GO:0005886">
    <property type="term" value="C:plasma membrane"/>
    <property type="evidence" value="ECO:0007669"/>
    <property type="project" value="UniProtKB-SubCell"/>
</dbReference>
<comment type="caution">
    <text evidence="9">The sequence shown here is derived from an EMBL/GenBank/DDBJ whole genome shotgun (WGS) entry which is preliminary data.</text>
</comment>
<feature type="transmembrane region" description="Helical" evidence="8">
    <location>
        <begin position="128"/>
        <end position="152"/>
    </location>
</feature>
<proteinExistence type="inferred from homology"/>
<feature type="transmembrane region" description="Helical" evidence="8">
    <location>
        <begin position="222"/>
        <end position="240"/>
    </location>
</feature>
<feature type="transmembrane region" description="Helical" evidence="8">
    <location>
        <begin position="44"/>
        <end position="62"/>
    </location>
</feature>
<evidence type="ECO:0000256" key="6">
    <source>
        <dbReference type="ARBA" id="ARBA00022989"/>
    </source>
</evidence>
<comment type="similarity">
    <text evidence="2 8">Belongs to the 4-toluene sulfonate uptake permease (TSUP) (TC 2.A.102) family.</text>
</comment>
<dbReference type="RefSeq" id="WP_170206803.1">
    <property type="nucleotide sequence ID" value="NZ_CAJTBP010000001.1"/>
</dbReference>
<keyword evidence="4 8" id="KW-1003">Cell membrane</keyword>
<organism evidence="9 10">
    <name type="scientific">Barrientosiimonas humi</name>
    <dbReference type="NCBI Taxonomy" id="999931"/>
    <lineage>
        <taxon>Bacteria</taxon>
        <taxon>Bacillati</taxon>
        <taxon>Actinomycetota</taxon>
        <taxon>Actinomycetes</taxon>
        <taxon>Micrococcales</taxon>
        <taxon>Dermacoccaceae</taxon>
        <taxon>Barrientosiimonas</taxon>
    </lineage>
</organism>
<gene>
    <name evidence="9" type="ORF">FB554_1378</name>
</gene>
<dbReference type="AlphaFoldDB" id="A0A542XBX9"/>
<keyword evidence="7 8" id="KW-0472">Membrane</keyword>
<dbReference type="InterPro" id="IPR052017">
    <property type="entry name" value="TSUP"/>
</dbReference>
<evidence type="ECO:0000256" key="1">
    <source>
        <dbReference type="ARBA" id="ARBA00004651"/>
    </source>
</evidence>
<dbReference type="PANTHER" id="PTHR30269">
    <property type="entry name" value="TRANSMEMBRANE PROTEIN YFCA"/>
    <property type="match status" value="1"/>
</dbReference>
<evidence type="ECO:0000313" key="9">
    <source>
        <dbReference type="EMBL" id="TQL33236.1"/>
    </source>
</evidence>
<evidence type="ECO:0000256" key="7">
    <source>
        <dbReference type="ARBA" id="ARBA00023136"/>
    </source>
</evidence>
<evidence type="ECO:0000256" key="8">
    <source>
        <dbReference type="RuleBase" id="RU363041"/>
    </source>
</evidence>
<feature type="transmembrane region" description="Helical" evidence="8">
    <location>
        <begin position="7"/>
        <end position="32"/>
    </location>
</feature>
<evidence type="ECO:0000256" key="3">
    <source>
        <dbReference type="ARBA" id="ARBA00022448"/>
    </source>
</evidence>
<dbReference type="Proteomes" id="UP000318336">
    <property type="component" value="Unassembled WGS sequence"/>
</dbReference>
<evidence type="ECO:0000256" key="4">
    <source>
        <dbReference type="ARBA" id="ARBA00022475"/>
    </source>
</evidence>
<feature type="transmembrane region" description="Helical" evidence="8">
    <location>
        <begin position="83"/>
        <end position="116"/>
    </location>
</feature>
<dbReference type="InterPro" id="IPR002781">
    <property type="entry name" value="TM_pro_TauE-like"/>
</dbReference>
<keyword evidence="10" id="KW-1185">Reference proteome</keyword>
<protein>
    <recommendedName>
        <fullName evidence="8">Probable membrane transporter protein</fullName>
    </recommendedName>
</protein>
<feature type="transmembrane region" description="Helical" evidence="8">
    <location>
        <begin position="164"/>
        <end position="183"/>
    </location>
</feature>
<dbReference type="Pfam" id="PF01925">
    <property type="entry name" value="TauE"/>
    <property type="match status" value="1"/>
</dbReference>